<keyword evidence="1" id="KW-0472">Membrane</keyword>
<protein>
    <submittedName>
        <fullName evidence="2">Uncharacterized protein</fullName>
    </submittedName>
</protein>
<feature type="transmembrane region" description="Helical" evidence="1">
    <location>
        <begin position="131"/>
        <end position="155"/>
    </location>
</feature>
<dbReference type="Proteomes" id="UP001432027">
    <property type="component" value="Unassembled WGS sequence"/>
</dbReference>
<keyword evidence="1" id="KW-1133">Transmembrane helix</keyword>
<feature type="non-terminal residue" evidence="2">
    <location>
        <position position="218"/>
    </location>
</feature>
<feature type="transmembrane region" description="Helical" evidence="1">
    <location>
        <begin position="175"/>
        <end position="197"/>
    </location>
</feature>
<keyword evidence="1" id="KW-0812">Transmembrane</keyword>
<organism evidence="2 3">
    <name type="scientific">Pristionchus entomophagus</name>
    <dbReference type="NCBI Taxonomy" id="358040"/>
    <lineage>
        <taxon>Eukaryota</taxon>
        <taxon>Metazoa</taxon>
        <taxon>Ecdysozoa</taxon>
        <taxon>Nematoda</taxon>
        <taxon>Chromadorea</taxon>
        <taxon>Rhabditida</taxon>
        <taxon>Rhabditina</taxon>
        <taxon>Diplogasteromorpha</taxon>
        <taxon>Diplogasteroidea</taxon>
        <taxon>Neodiplogasteridae</taxon>
        <taxon>Pristionchus</taxon>
    </lineage>
</organism>
<feature type="transmembrane region" description="Helical" evidence="1">
    <location>
        <begin position="29"/>
        <end position="54"/>
    </location>
</feature>
<dbReference type="AlphaFoldDB" id="A0AAV5SMJ5"/>
<reference evidence="2" key="1">
    <citation type="submission" date="2023-10" db="EMBL/GenBank/DDBJ databases">
        <title>Genome assembly of Pristionchus species.</title>
        <authorList>
            <person name="Yoshida K."/>
            <person name="Sommer R.J."/>
        </authorList>
    </citation>
    <scope>NUCLEOTIDE SEQUENCE</scope>
    <source>
        <strain evidence="2">RS0144</strain>
    </source>
</reference>
<evidence type="ECO:0000313" key="2">
    <source>
        <dbReference type="EMBL" id="GMS80826.1"/>
    </source>
</evidence>
<accession>A0AAV5SMJ5</accession>
<gene>
    <name evidence="2" type="ORF">PENTCL1PPCAC_3001</name>
</gene>
<sequence>IGGTDIFGILIIGTTGKIPRITLLGSLVVLFRILLIKAPVTALGLSVAVLLTHLRAPAEIVDSIFLNFSRSLGSMFWLEMSAHLVGVFIGAYFPLPLSCEIPQAIQVFGTTFLGLSGSLGSLVDCIVNASLIALGLSVAVLLARIQAPVVDSIILNLSRSLVDRTRVSPVSAHEILANLMALFIGVHYHLVHASIVVEPFFSLRGSLGSLGSLFLDRR</sequence>
<proteinExistence type="predicted"/>
<evidence type="ECO:0000313" key="3">
    <source>
        <dbReference type="Proteomes" id="UP001432027"/>
    </source>
</evidence>
<keyword evidence="3" id="KW-1185">Reference proteome</keyword>
<comment type="caution">
    <text evidence="2">The sequence shown here is derived from an EMBL/GenBank/DDBJ whole genome shotgun (WGS) entry which is preliminary data.</text>
</comment>
<name>A0AAV5SMJ5_9BILA</name>
<evidence type="ECO:0000256" key="1">
    <source>
        <dbReference type="SAM" id="Phobius"/>
    </source>
</evidence>
<feature type="non-terminal residue" evidence="2">
    <location>
        <position position="1"/>
    </location>
</feature>
<feature type="transmembrane region" description="Helical" evidence="1">
    <location>
        <begin position="75"/>
        <end position="95"/>
    </location>
</feature>
<dbReference type="EMBL" id="BTSX01000001">
    <property type="protein sequence ID" value="GMS80826.1"/>
    <property type="molecule type" value="Genomic_DNA"/>
</dbReference>